<evidence type="ECO:0008006" key="3">
    <source>
        <dbReference type="Google" id="ProtNLM"/>
    </source>
</evidence>
<sequence>MVCQAASQTRFRALKHENGIEGESTIIVRVIACFQPLHDCQAEYFRHLLKPVTFHWMVKAHWSRPYPQNVAWPSPYLNSSCTLAEPSSLVHSTYMNSSTCIFPAVSIFPRFTAPAIPNLKSEQTNEVQGFLHHPNEPCLNETHSEEAVQDASLQKKLLVFDHSGSKTRLLYSPVFPFVQSPIVTATQFTQVYDVKEEARATNIGLKHWPINTSPEETGKDHIDIEESEMHEDTDEINALLYSDDSDDDSDDEVTSTGHSPLVTEKTCVIQEQFVDIKEEVASTDWPNKRQKLIDGGFNRLPPLVESASSERLNKKCDYASDAESNYSSSVEVNATRQTKNKSTDVDIELKKDKIRKLLRVLENFIPGAKGKQPLLVIDGTIEYLESLMSQTGNWGPTFHPPFYFLILCSVLSSNLGFHTYHASVDYKVPRKFHVMLVACLNEERGVSSSLLGALSWIHITCGGKGFFVLRVHPVILFSTL</sequence>
<comment type="caution">
    <text evidence="1">The sequence shown here is derived from an EMBL/GenBank/DDBJ whole genome shotgun (WGS) entry which is preliminary data.</text>
</comment>
<organism evidence="1 2">
    <name type="scientific">Phaseolus coccineus</name>
    <name type="common">Scarlet runner bean</name>
    <name type="synonym">Phaseolus multiflorus</name>
    <dbReference type="NCBI Taxonomy" id="3886"/>
    <lineage>
        <taxon>Eukaryota</taxon>
        <taxon>Viridiplantae</taxon>
        <taxon>Streptophyta</taxon>
        <taxon>Embryophyta</taxon>
        <taxon>Tracheophyta</taxon>
        <taxon>Spermatophyta</taxon>
        <taxon>Magnoliopsida</taxon>
        <taxon>eudicotyledons</taxon>
        <taxon>Gunneridae</taxon>
        <taxon>Pentapetalae</taxon>
        <taxon>rosids</taxon>
        <taxon>fabids</taxon>
        <taxon>Fabales</taxon>
        <taxon>Fabaceae</taxon>
        <taxon>Papilionoideae</taxon>
        <taxon>50 kb inversion clade</taxon>
        <taxon>NPAAA clade</taxon>
        <taxon>indigoferoid/millettioid clade</taxon>
        <taxon>Phaseoleae</taxon>
        <taxon>Phaseolus</taxon>
    </lineage>
</organism>
<evidence type="ECO:0000313" key="2">
    <source>
        <dbReference type="Proteomes" id="UP001374584"/>
    </source>
</evidence>
<keyword evidence="2" id="KW-1185">Reference proteome</keyword>
<dbReference type="InterPro" id="IPR037546">
    <property type="entry name" value="SAC51-like"/>
</dbReference>
<reference evidence="1 2" key="1">
    <citation type="submission" date="2024-01" db="EMBL/GenBank/DDBJ databases">
        <title>The genomes of 5 underutilized Papilionoideae crops provide insights into root nodulation and disease resistanc.</title>
        <authorList>
            <person name="Jiang F."/>
        </authorList>
    </citation>
    <scope>NUCLEOTIDE SEQUENCE [LARGE SCALE GENOMIC DNA]</scope>
    <source>
        <strain evidence="1">JINMINGXINNONG_FW02</strain>
        <tissue evidence="1">Leaves</tissue>
    </source>
</reference>
<dbReference type="PANTHER" id="PTHR36066:SF8">
    <property type="entry name" value="TRANSCRIPTION FACTOR SAC51"/>
    <property type="match status" value="1"/>
</dbReference>
<dbReference type="Proteomes" id="UP001374584">
    <property type="component" value="Unassembled WGS sequence"/>
</dbReference>
<accession>A0AAN9QHK9</accession>
<dbReference type="PANTHER" id="PTHR36066">
    <property type="entry name" value="TRANSCRIPTION FACTOR BHLH145"/>
    <property type="match status" value="1"/>
</dbReference>
<dbReference type="AlphaFoldDB" id="A0AAN9QHK9"/>
<evidence type="ECO:0000313" key="1">
    <source>
        <dbReference type="EMBL" id="KAK7331743.1"/>
    </source>
</evidence>
<proteinExistence type="predicted"/>
<gene>
    <name evidence="1" type="ORF">VNO80_28481</name>
</gene>
<dbReference type="EMBL" id="JAYMYR010000011">
    <property type="protein sequence ID" value="KAK7331743.1"/>
    <property type="molecule type" value="Genomic_DNA"/>
</dbReference>
<protein>
    <recommendedName>
        <fullName evidence="3">BHLH domain-containing protein</fullName>
    </recommendedName>
</protein>
<name>A0AAN9QHK9_PHACN</name>